<keyword evidence="1" id="KW-0378">Hydrolase</keyword>
<comment type="caution">
    <text evidence="2">The sequence shown here is derived from an EMBL/GenBank/DDBJ whole genome shotgun (WGS) entry which is preliminary data.</text>
</comment>
<evidence type="ECO:0000256" key="1">
    <source>
        <dbReference type="PIRNR" id="PIRNR037989"/>
    </source>
</evidence>
<dbReference type="InterPro" id="IPR039245">
    <property type="entry name" value="TYSND1/DEG15"/>
</dbReference>
<name>A0A8S1D7U7_9INSE</name>
<sequence length="501" mass="52729">MPLMRAFVRLSFQEMTTQPHPRVRGTLAEAAEEPPPRPEGVLIELEAPHRPSGCSGLRWGRLAIAPGLLLPPETAPAAPKGRLALLAAPGPRVRLTDEQGVLGGRVVAAWRCPAVAAAAAHLAARGWVFSGCDLALFLVILVEEGPPLTLMQIENMLRLVLEGGVAVPKRGEPVLLEATPFSAGNMFLNSWSSGIVSSVSGAADSLVLSDAHAAPGSEGGALYAVRKGGRRPVAVVVQTVVQVRGEAVALCLAVSLPSILTSALALKPTPPSTPEDENLNRGVVLLRDGDTWASAVTIDAQKGVFLTCSHVLKRDIGDSVQLQWGPEPVRAKILFKSPPSSAFDVAVLKTQVPRPKFAPQICPNLPKKGDVVEVVGFGLLPPPEAAGEAPCAVASRGLVSQARPHMLQTCCAVQSGHSGGGVLLGGRLVGLVVGHTQTPKEARLPAENWPRINFALPLAAIAKPLAAFLDTQDVSHLEQLSNFADETKRLWQLDPLPKSKL</sequence>
<dbReference type="SUPFAM" id="SSF50494">
    <property type="entry name" value="Trypsin-like serine proteases"/>
    <property type="match status" value="1"/>
</dbReference>
<comment type="similarity">
    <text evidence="1">Belongs to the peptidase S1B family.</text>
</comment>
<comment type="subcellular location">
    <subcellularLocation>
        <location evidence="1">Peroxisome</location>
    </subcellularLocation>
</comment>
<evidence type="ECO:0000313" key="3">
    <source>
        <dbReference type="Proteomes" id="UP000494165"/>
    </source>
</evidence>
<dbReference type="InterPro" id="IPR009003">
    <property type="entry name" value="Peptidase_S1_PA"/>
</dbReference>
<dbReference type="PANTHER" id="PTHR21004:SF0">
    <property type="entry name" value="PEROXISOMAL LEADER PEPTIDE-PROCESSING PROTEASE"/>
    <property type="match status" value="1"/>
</dbReference>
<dbReference type="GO" id="GO:0004252">
    <property type="term" value="F:serine-type endopeptidase activity"/>
    <property type="evidence" value="ECO:0007669"/>
    <property type="project" value="InterPro"/>
</dbReference>
<dbReference type="GO" id="GO:0031998">
    <property type="term" value="P:regulation of fatty acid beta-oxidation"/>
    <property type="evidence" value="ECO:0007669"/>
    <property type="project" value="TreeGrafter"/>
</dbReference>
<keyword evidence="1" id="KW-0720">Serine protease</keyword>
<dbReference type="OrthoDB" id="17845at2759"/>
<keyword evidence="1" id="KW-0576">Peroxisome</keyword>
<dbReference type="GO" id="GO:0005777">
    <property type="term" value="C:peroxisome"/>
    <property type="evidence" value="ECO:0007669"/>
    <property type="project" value="UniProtKB-SubCell"/>
</dbReference>
<proteinExistence type="inferred from homology"/>
<organism evidence="2 3">
    <name type="scientific">Cloeon dipterum</name>
    <dbReference type="NCBI Taxonomy" id="197152"/>
    <lineage>
        <taxon>Eukaryota</taxon>
        <taxon>Metazoa</taxon>
        <taxon>Ecdysozoa</taxon>
        <taxon>Arthropoda</taxon>
        <taxon>Hexapoda</taxon>
        <taxon>Insecta</taxon>
        <taxon>Pterygota</taxon>
        <taxon>Palaeoptera</taxon>
        <taxon>Ephemeroptera</taxon>
        <taxon>Pisciforma</taxon>
        <taxon>Baetidae</taxon>
        <taxon>Cloeon</taxon>
    </lineage>
</organism>
<accession>A0A8S1D7U7</accession>
<gene>
    <name evidence="2" type="ORF">CLODIP_2_CD10116</name>
</gene>
<dbReference type="Proteomes" id="UP000494165">
    <property type="component" value="Unassembled WGS sequence"/>
</dbReference>
<comment type="function">
    <text evidence="1">Peroxisomal protease that mediates both the removal of the leader peptide from proteins containing a PTS2 target sequence and processes several PTS1-containing proteins. Catalyzes the processing of PTS1-proteins involved in the peroxisomal beta-oxidation of fatty acids.</text>
</comment>
<reference evidence="2 3" key="1">
    <citation type="submission" date="2020-04" db="EMBL/GenBank/DDBJ databases">
        <authorList>
            <person name="Alioto T."/>
            <person name="Alioto T."/>
            <person name="Gomez Garrido J."/>
        </authorList>
    </citation>
    <scope>NUCLEOTIDE SEQUENCE [LARGE SCALE GENOMIC DNA]</scope>
</reference>
<dbReference type="GO" id="GO:0016485">
    <property type="term" value="P:protein processing"/>
    <property type="evidence" value="ECO:0007669"/>
    <property type="project" value="InterPro"/>
</dbReference>
<keyword evidence="1" id="KW-0645">Protease</keyword>
<keyword evidence="3" id="KW-1185">Reference proteome</keyword>
<dbReference type="PANTHER" id="PTHR21004">
    <property type="entry name" value="SERINE PROTEASE-RELATED"/>
    <property type="match status" value="1"/>
</dbReference>
<dbReference type="AlphaFoldDB" id="A0A8S1D7U7"/>
<dbReference type="EMBL" id="CADEPI010000137">
    <property type="protein sequence ID" value="CAB3377004.1"/>
    <property type="molecule type" value="Genomic_DNA"/>
</dbReference>
<dbReference type="Gene3D" id="2.40.10.120">
    <property type="match status" value="1"/>
</dbReference>
<evidence type="ECO:0000313" key="2">
    <source>
        <dbReference type="EMBL" id="CAB3377004.1"/>
    </source>
</evidence>
<comment type="PTM">
    <text evidence="1">The full-lengh TYSND1 is the active the proteolytic processing of PTS1- and PTS2-proteins and in self-cleavage, and intermolecular self-cleavage of TYSND1 down-regulates its protease activity.</text>
</comment>
<protein>
    <recommendedName>
        <fullName evidence="1">Peroxisomal leader peptide-processing protease</fullName>
        <ecNumber evidence="1">3.4.21.-</ecNumber>
    </recommendedName>
</protein>
<dbReference type="Pfam" id="PF13365">
    <property type="entry name" value="Trypsin_2"/>
    <property type="match status" value="1"/>
</dbReference>
<dbReference type="EC" id="3.4.21.-" evidence="1"/>